<dbReference type="Pfam" id="PF04614">
    <property type="entry name" value="Pex19"/>
    <property type="match status" value="1"/>
</dbReference>
<dbReference type="GO" id="GO:0033328">
    <property type="term" value="F:peroxisome membrane targeting sequence binding"/>
    <property type="evidence" value="ECO:0007669"/>
    <property type="project" value="TreeGrafter"/>
</dbReference>
<organism evidence="2 3">
    <name type="scientific">Obba rivulosa</name>
    <dbReference type="NCBI Taxonomy" id="1052685"/>
    <lineage>
        <taxon>Eukaryota</taxon>
        <taxon>Fungi</taxon>
        <taxon>Dikarya</taxon>
        <taxon>Basidiomycota</taxon>
        <taxon>Agaricomycotina</taxon>
        <taxon>Agaricomycetes</taxon>
        <taxon>Polyporales</taxon>
        <taxon>Gelatoporiaceae</taxon>
        <taxon>Obba</taxon>
    </lineage>
</organism>
<gene>
    <name evidence="2" type="ORF">OBBRIDRAFT_728175</name>
</gene>
<dbReference type="AlphaFoldDB" id="A0A8E2DLP1"/>
<keyword evidence="3" id="KW-1185">Reference proteome</keyword>
<accession>A0A8E2DLP1</accession>
<dbReference type="PANTHER" id="PTHR12774:SF2">
    <property type="entry name" value="PEROXISOMAL BIOGENESIS FACTOR 19"/>
    <property type="match status" value="1"/>
</dbReference>
<protein>
    <submittedName>
        <fullName evidence="2">Pex19 protein</fullName>
    </submittedName>
</protein>
<dbReference type="Gene3D" id="1.20.120.900">
    <property type="entry name" value="Pex19, mPTS binding domain"/>
    <property type="match status" value="1"/>
</dbReference>
<proteinExistence type="predicted"/>
<dbReference type="EMBL" id="KV722380">
    <property type="protein sequence ID" value="OCH91767.1"/>
    <property type="molecule type" value="Genomic_DNA"/>
</dbReference>
<dbReference type="InterPro" id="IPR006708">
    <property type="entry name" value="Pex19"/>
</dbReference>
<dbReference type="PANTHER" id="PTHR12774">
    <property type="entry name" value="PEROXISOMAL BIOGENESIS FACTOR 19"/>
    <property type="match status" value="1"/>
</dbReference>
<feature type="region of interest" description="Disordered" evidence="1">
    <location>
        <begin position="24"/>
        <end position="52"/>
    </location>
</feature>
<reference evidence="2 3" key="1">
    <citation type="submission" date="2016-07" db="EMBL/GenBank/DDBJ databases">
        <title>Draft genome of the white-rot fungus Obba rivulosa 3A-2.</title>
        <authorList>
            <consortium name="DOE Joint Genome Institute"/>
            <person name="Miettinen O."/>
            <person name="Riley R."/>
            <person name="Acob R."/>
            <person name="Barry K."/>
            <person name="Cullen D."/>
            <person name="De Vries R."/>
            <person name="Hainaut M."/>
            <person name="Hatakka A."/>
            <person name="Henrissat B."/>
            <person name="Hilden K."/>
            <person name="Kuo R."/>
            <person name="Labutti K."/>
            <person name="Lipzen A."/>
            <person name="Makela M.R."/>
            <person name="Sandor L."/>
            <person name="Spatafora J.W."/>
            <person name="Grigoriev I.V."/>
            <person name="Hibbett D.S."/>
        </authorList>
    </citation>
    <scope>NUCLEOTIDE SEQUENCE [LARGE SCALE GENOMIC DNA]</scope>
    <source>
        <strain evidence="2 3">3A-2</strain>
    </source>
</reference>
<feature type="compositionally biased region" description="Basic and acidic residues" evidence="1">
    <location>
        <begin position="38"/>
        <end position="52"/>
    </location>
</feature>
<feature type="non-terminal residue" evidence="2">
    <location>
        <position position="259"/>
    </location>
</feature>
<dbReference type="GO" id="GO:0045046">
    <property type="term" value="P:protein import into peroxisome membrane"/>
    <property type="evidence" value="ECO:0007669"/>
    <property type="project" value="TreeGrafter"/>
</dbReference>
<evidence type="ECO:0000313" key="2">
    <source>
        <dbReference type="EMBL" id="OCH91767.1"/>
    </source>
</evidence>
<dbReference type="GO" id="GO:0005778">
    <property type="term" value="C:peroxisomal membrane"/>
    <property type="evidence" value="ECO:0007669"/>
    <property type="project" value="TreeGrafter"/>
</dbReference>
<dbReference type="OrthoDB" id="21292at2759"/>
<dbReference type="Proteomes" id="UP000250043">
    <property type="component" value="Unassembled WGS sequence"/>
</dbReference>
<evidence type="ECO:0000313" key="3">
    <source>
        <dbReference type="Proteomes" id="UP000250043"/>
    </source>
</evidence>
<dbReference type="InterPro" id="IPR038322">
    <property type="entry name" value="Pex19_C_sf"/>
</dbReference>
<evidence type="ECO:0000256" key="1">
    <source>
        <dbReference type="SAM" id="MobiDB-lite"/>
    </source>
</evidence>
<name>A0A8E2DLP1_9APHY</name>
<sequence length="259" mass="28265">LPDDFASELARGMESLMREIAAESGVDLNDVPGASGNGERRGLSEEERKEQERKFAAAWEAMLVEGMNGHMNADELSGELPAAGSEETFQQTIKKAMEKLKESDSNLQVHATAGSADSLEALLAQFEGLGEGGAESEEELHGVLETMMSQLMSKDVLYEPLKELYEKFPSYLKEHDSTLKAEDKKRFESQFSVVSKIVAVFDDPSYSDEDPQKGVRIIELMNEMQSYGSPPSEVMGPLPPGLDLGPDGMPKLPEGCTIA</sequence>